<feature type="signal peptide" evidence="2">
    <location>
        <begin position="1"/>
        <end position="23"/>
    </location>
</feature>
<reference evidence="3" key="1">
    <citation type="submission" date="2021-03" db="EMBL/GenBank/DDBJ databases">
        <authorList>
            <person name="Tagirdzhanova G."/>
        </authorList>
    </citation>
    <scope>NUCLEOTIDE SEQUENCE</scope>
</reference>
<dbReference type="InterPro" id="IPR036514">
    <property type="entry name" value="SGNH_hydro_sf"/>
</dbReference>
<dbReference type="InterPro" id="IPR001087">
    <property type="entry name" value="GDSL"/>
</dbReference>
<accession>A0A8H3PJV8</accession>
<keyword evidence="1" id="KW-0378">Hydrolase</keyword>
<evidence type="ECO:0000313" key="3">
    <source>
        <dbReference type="EMBL" id="CAF9942065.1"/>
    </source>
</evidence>
<evidence type="ECO:0000256" key="1">
    <source>
        <dbReference type="ARBA" id="ARBA00022801"/>
    </source>
</evidence>
<name>A0A8H3PJV8_9LECA</name>
<evidence type="ECO:0008006" key="5">
    <source>
        <dbReference type="Google" id="ProtNLM"/>
    </source>
</evidence>
<proteinExistence type="predicted"/>
<dbReference type="GO" id="GO:0016788">
    <property type="term" value="F:hydrolase activity, acting on ester bonds"/>
    <property type="evidence" value="ECO:0007669"/>
    <property type="project" value="InterPro"/>
</dbReference>
<keyword evidence="2" id="KW-0732">Signal</keyword>
<feature type="chain" id="PRO_5034255767" description="Carbohydrate esterase family 16 protein" evidence="2">
    <location>
        <begin position="24"/>
        <end position="322"/>
    </location>
</feature>
<dbReference type="Gene3D" id="3.40.50.1110">
    <property type="entry name" value="SGNH hydrolase"/>
    <property type="match status" value="1"/>
</dbReference>
<keyword evidence="4" id="KW-1185">Reference proteome</keyword>
<dbReference type="PANTHER" id="PTHR45648">
    <property type="entry name" value="GDSL LIPASE/ACYLHYDROLASE FAMILY PROTEIN (AFU_ORTHOLOGUE AFUA_4G14700)"/>
    <property type="match status" value="1"/>
</dbReference>
<organism evidence="3 4">
    <name type="scientific">Imshaugia aleurites</name>
    <dbReference type="NCBI Taxonomy" id="172621"/>
    <lineage>
        <taxon>Eukaryota</taxon>
        <taxon>Fungi</taxon>
        <taxon>Dikarya</taxon>
        <taxon>Ascomycota</taxon>
        <taxon>Pezizomycotina</taxon>
        <taxon>Lecanoromycetes</taxon>
        <taxon>OSLEUM clade</taxon>
        <taxon>Lecanoromycetidae</taxon>
        <taxon>Lecanorales</taxon>
        <taxon>Lecanorineae</taxon>
        <taxon>Parmeliaceae</taxon>
        <taxon>Imshaugia</taxon>
    </lineage>
</organism>
<dbReference type="EMBL" id="CAJPDT010000167">
    <property type="protein sequence ID" value="CAF9942065.1"/>
    <property type="molecule type" value="Genomic_DNA"/>
</dbReference>
<dbReference type="AlphaFoldDB" id="A0A8H3PJV8"/>
<evidence type="ECO:0000313" key="4">
    <source>
        <dbReference type="Proteomes" id="UP000664534"/>
    </source>
</evidence>
<dbReference type="Pfam" id="PF00657">
    <property type="entry name" value="Lipase_GDSL"/>
    <property type="match status" value="1"/>
</dbReference>
<dbReference type="PANTHER" id="PTHR45648:SF22">
    <property type="entry name" value="GDSL LIPASE_ACYLHYDROLASE FAMILY PROTEIN (AFU_ORTHOLOGUE AFUA_4G14700)"/>
    <property type="match status" value="1"/>
</dbReference>
<dbReference type="OrthoDB" id="1600564at2759"/>
<evidence type="ECO:0000256" key="2">
    <source>
        <dbReference type="SAM" id="SignalP"/>
    </source>
</evidence>
<sequence>MSVLLRITSTCLVAAFAIGAVAASPTTEYPYTCIGYLCRFLPGNPPAVPAINSWNHWDKIENFIVFGASYAATGPDILDPTPPYKTSCNGPNYIDFLSNGFNQSVIQTKNYAVPGSSVSPEFADQVDSYMEDFTAGLFPGLTATNSLYHTEFGINDITGEGSNYAALEPAIIVKYTNLLESLYQSGARNYLIIDVPPINRSPDKLSYASITSWNAALTTMLTTLSNQYTDATFFRMGMNELFDWVLDDVSVSPYTAGYKDTTTDCSAYTFADVNDGTLPSEDYKSPDCPYPVNEYFWLQGPHPTYPMHDLVASQIAAGLESL</sequence>
<gene>
    <name evidence="3" type="ORF">IMSHALPRED_003184</name>
</gene>
<dbReference type="InterPro" id="IPR051058">
    <property type="entry name" value="GDSL_Est/Lipase"/>
</dbReference>
<dbReference type="SUPFAM" id="SSF52266">
    <property type="entry name" value="SGNH hydrolase"/>
    <property type="match status" value="1"/>
</dbReference>
<comment type="caution">
    <text evidence="3">The sequence shown here is derived from an EMBL/GenBank/DDBJ whole genome shotgun (WGS) entry which is preliminary data.</text>
</comment>
<dbReference type="Proteomes" id="UP000664534">
    <property type="component" value="Unassembled WGS sequence"/>
</dbReference>
<protein>
    <recommendedName>
        <fullName evidence="5">Carbohydrate esterase family 16 protein</fullName>
    </recommendedName>
</protein>